<name>A0A517STJ1_9BACT</name>
<keyword evidence="1" id="KW-0812">Transmembrane</keyword>
<dbReference type="EMBL" id="CP036272">
    <property type="protein sequence ID" value="QDT59437.1"/>
    <property type="molecule type" value="Genomic_DNA"/>
</dbReference>
<proteinExistence type="predicted"/>
<sequence>MTAAAILVFAAISVMILTEVLRSVIHARRKSKDGLGGTPDIAMWGSLICIGLMIAAAICGIVSLMT</sequence>
<accession>A0A517STJ1</accession>
<reference evidence="2 3" key="1">
    <citation type="submission" date="2019-02" db="EMBL/GenBank/DDBJ databases">
        <title>Deep-cultivation of Planctomycetes and their phenomic and genomic characterization uncovers novel biology.</title>
        <authorList>
            <person name="Wiegand S."/>
            <person name="Jogler M."/>
            <person name="Boedeker C."/>
            <person name="Pinto D."/>
            <person name="Vollmers J."/>
            <person name="Rivas-Marin E."/>
            <person name="Kohn T."/>
            <person name="Peeters S.H."/>
            <person name="Heuer A."/>
            <person name="Rast P."/>
            <person name="Oberbeckmann S."/>
            <person name="Bunk B."/>
            <person name="Jeske O."/>
            <person name="Meyerdierks A."/>
            <person name="Storesund J.E."/>
            <person name="Kallscheuer N."/>
            <person name="Luecker S."/>
            <person name="Lage O.M."/>
            <person name="Pohl T."/>
            <person name="Merkel B.J."/>
            <person name="Hornburger P."/>
            <person name="Mueller R.-W."/>
            <person name="Bruemmer F."/>
            <person name="Labrenz M."/>
            <person name="Spormann A.M."/>
            <person name="Op den Camp H."/>
            <person name="Overmann J."/>
            <person name="Amann R."/>
            <person name="Jetten M.S.M."/>
            <person name="Mascher T."/>
            <person name="Medema M.H."/>
            <person name="Devos D.P."/>
            <person name="Kaster A.-K."/>
            <person name="Ovreas L."/>
            <person name="Rohde M."/>
            <person name="Galperin M.Y."/>
            <person name="Jogler C."/>
        </authorList>
    </citation>
    <scope>NUCLEOTIDE SEQUENCE [LARGE SCALE GENOMIC DNA]</scope>
    <source>
        <strain evidence="2 3">SV_7m_r</strain>
    </source>
</reference>
<evidence type="ECO:0000256" key="1">
    <source>
        <dbReference type="SAM" id="Phobius"/>
    </source>
</evidence>
<evidence type="ECO:0000313" key="3">
    <source>
        <dbReference type="Proteomes" id="UP000315003"/>
    </source>
</evidence>
<evidence type="ECO:0000313" key="2">
    <source>
        <dbReference type="EMBL" id="QDT59437.1"/>
    </source>
</evidence>
<keyword evidence="3" id="KW-1185">Reference proteome</keyword>
<keyword evidence="1" id="KW-1133">Transmembrane helix</keyword>
<keyword evidence="1" id="KW-0472">Membrane</keyword>
<organism evidence="2 3">
    <name type="scientific">Stieleria bergensis</name>
    <dbReference type="NCBI Taxonomy" id="2528025"/>
    <lineage>
        <taxon>Bacteria</taxon>
        <taxon>Pseudomonadati</taxon>
        <taxon>Planctomycetota</taxon>
        <taxon>Planctomycetia</taxon>
        <taxon>Pirellulales</taxon>
        <taxon>Pirellulaceae</taxon>
        <taxon>Stieleria</taxon>
    </lineage>
</organism>
<feature type="transmembrane region" description="Helical" evidence="1">
    <location>
        <begin position="41"/>
        <end position="65"/>
    </location>
</feature>
<dbReference type="AlphaFoldDB" id="A0A517STJ1"/>
<protein>
    <submittedName>
        <fullName evidence="2">Uncharacterized protein</fullName>
    </submittedName>
</protein>
<dbReference type="Proteomes" id="UP000315003">
    <property type="component" value="Chromosome"/>
</dbReference>
<gene>
    <name evidence="2" type="ORF">SV7mr_19440</name>
</gene>